<dbReference type="GO" id="GO:0006351">
    <property type="term" value="P:DNA-templated transcription"/>
    <property type="evidence" value="ECO:0007669"/>
    <property type="project" value="TreeGrafter"/>
</dbReference>
<dbReference type="PRINTS" id="PR00039">
    <property type="entry name" value="HTHLYSR"/>
</dbReference>
<dbReference type="InterPro" id="IPR058163">
    <property type="entry name" value="LysR-type_TF_proteobact-type"/>
</dbReference>
<keyword evidence="4" id="KW-0238">DNA-binding</keyword>
<dbReference type="InterPro" id="IPR005119">
    <property type="entry name" value="LysR_subst-bd"/>
</dbReference>
<dbReference type="CDD" id="cd08432">
    <property type="entry name" value="PBP2_GcdR_TrpI_HvrB_AmpR_like"/>
    <property type="match status" value="1"/>
</dbReference>
<keyword evidence="8" id="KW-1185">Reference proteome</keyword>
<evidence type="ECO:0000259" key="6">
    <source>
        <dbReference type="PROSITE" id="PS50931"/>
    </source>
</evidence>
<dbReference type="InterPro" id="IPR036390">
    <property type="entry name" value="WH_DNA-bd_sf"/>
</dbReference>
<accession>A0A0R3MSS7</accession>
<evidence type="ECO:0000256" key="5">
    <source>
        <dbReference type="ARBA" id="ARBA00023163"/>
    </source>
</evidence>
<evidence type="ECO:0000256" key="1">
    <source>
        <dbReference type="ARBA" id="ARBA00003502"/>
    </source>
</evidence>
<dbReference type="Proteomes" id="UP000052023">
    <property type="component" value="Unassembled WGS sequence"/>
</dbReference>
<dbReference type="SUPFAM" id="SSF46785">
    <property type="entry name" value="Winged helix' DNA-binding domain"/>
    <property type="match status" value="1"/>
</dbReference>
<dbReference type="OrthoDB" id="9793571at2"/>
<keyword evidence="3" id="KW-0805">Transcription regulation</keyword>
<reference evidence="7 8" key="1">
    <citation type="submission" date="2014-03" db="EMBL/GenBank/DDBJ databases">
        <title>Bradyrhizobium valentinum sp. nov., isolated from effective nodules of Lupinus mariae-josephae, a lupine endemic of basic-lime soils in Eastern Spain.</title>
        <authorList>
            <person name="Duran D."/>
            <person name="Rey L."/>
            <person name="Navarro A."/>
            <person name="Busquets A."/>
            <person name="Imperial J."/>
            <person name="Ruiz-Argueso T."/>
        </authorList>
    </citation>
    <scope>NUCLEOTIDE SEQUENCE [LARGE SCALE GENOMIC DNA]</scope>
    <source>
        <strain evidence="7 8">Ro19</strain>
    </source>
</reference>
<keyword evidence="5" id="KW-0804">Transcription</keyword>
<dbReference type="SUPFAM" id="SSF53850">
    <property type="entry name" value="Periplasmic binding protein-like II"/>
    <property type="match status" value="1"/>
</dbReference>
<dbReference type="GO" id="GO:0043565">
    <property type="term" value="F:sequence-specific DNA binding"/>
    <property type="evidence" value="ECO:0007669"/>
    <property type="project" value="TreeGrafter"/>
</dbReference>
<dbReference type="Gene3D" id="1.10.10.10">
    <property type="entry name" value="Winged helix-like DNA-binding domain superfamily/Winged helix DNA-binding domain"/>
    <property type="match status" value="1"/>
</dbReference>
<dbReference type="PANTHER" id="PTHR30537:SF74">
    <property type="entry name" value="HTH-TYPE TRANSCRIPTIONAL REGULATOR TRPI"/>
    <property type="match status" value="1"/>
</dbReference>
<comment type="function">
    <text evidence="1">NodD regulates the expression of the nodABCFE genes which encode other nodulation proteins. NodD is also a negative regulator of its own expression. Binds flavonoids as inducers.</text>
</comment>
<evidence type="ECO:0000313" key="7">
    <source>
        <dbReference type="EMBL" id="KRR23111.1"/>
    </source>
</evidence>
<evidence type="ECO:0000256" key="3">
    <source>
        <dbReference type="ARBA" id="ARBA00023015"/>
    </source>
</evidence>
<evidence type="ECO:0000256" key="4">
    <source>
        <dbReference type="ARBA" id="ARBA00023125"/>
    </source>
</evidence>
<gene>
    <name evidence="7" type="ORF">CQ13_27910</name>
</gene>
<dbReference type="PROSITE" id="PS50931">
    <property type="entry name" value="HTH_LYSR"/>
    <property type="match status" value="1"/>
</dbReference>
<comment type="caution">
    <text evidence="7">The sequence shown here is derived from an EMBL/GenBank/DDBJ whole genome shotgun (WGS) entry which is preliminary data.</text>
</comment>
<dbReference type="EMBL" id="LLYA01000161">
    <property type="protein sequence ID" value="KRR23111.1"/>
    <property type="molecule type" value="Genomic_DNA"/>
</dbReference>
<sequence>MRRLPPLSGLRAFEAAARHLSFKRAAQELHVTPTAISHQVRQLEEVIGVTLFERRTRQVLLTAEGQVLLPVLRDGFDSFARVVEGLSRRQRRATVTLSATPAFTAKWLVPRIAGFHNARPDIDLTLLATLEVVDLNSGVADLALRYGPGPYPDLTAEPLAIDRFAPVASPRLGLKKPADLHSATLLHFDWRRSDSGNPTWRRWLKIAGMDGIDARAGLRFSDETHAIQAVVAGTGVALHSLLLVSEELATKTLVVPFGPEIEGFTLHLVRGSRRPLTEPIEATQAWLRAQFAKSSPPR</sequence>
<proteinExistence type="inferred from homology"/>
<dbReference type="AlphaFoldDB" id="A0A0R3MSS7"/>
<feature type="domain" description="HTH lysR-type" evidence="6">
    <location>
        <begin position="5"/>
        <end position="62"/>
    </location>
</feature>
<name>A0A0R3MSS7_9BRAD</name>
<dbReference type="InterPro" id="IPR036388">
    <property type="entry name" value="WH-like_DNA-bd_sf"/>
</dbReference>
<dbReference type="Pfam" id="PF00126">
    <property type="entry name" value="HTH_1"/>
    <property type="match status" value="1"/>
</dbReference>
<evidence type="ECO:0000313" key="8">
    <source>
        <dbReference type="Proteomes" id="UP000052023"/>
    </source>
</evidence>
<comment type="similarity">
    <text evidence="2">Belongs to the LysR transcriptional regulatory family.</text>
</comment>
<dbReference type="Pfam" id="PF03466">
    <property type="entry name" value="LysR_substrate"/>
    <property type="match status" value="1"/>
</dbReference>
<dbReference type="Gene3D" id="3.40.190.10">
    <property type="entry name" value="Periplasmic binding protein-like II"/>
    <property type="match status" value="2"/>
</dbReference>
<dbReference type="PANTHER" id="PTHR30537">
    <property type="entry name" value="HTH-TYPE TRANSCRIPTIONAL REGULATOR"/>
    <property type="match status" value="1"/>
</dbReference>
<organism evidence="7 8">
    <name type="scientific">Bradyrhizobium retamae</name>
    <dbReference type="NCBI Taxonomy" id="1300035"/>
    <lineage>
        <taxon>Bacteria</taxon>
        <taxon>Pseudomonadati</taxon>
        <taxon>Pseudomonadota</taxon>
        <taxon>Alphaproteobacteria</taxon>
        <taxon>Hyphomicrobiales</taxon>
        <taxon>Nitrobacteraceae</taxon>
        <taxon>Bradyrhizobium</taxon>
    </lineage>
</organism>
<protein>
    <submittedName>
        <fullName evidence="7">LysR family transcriptional regulator</fullName>
    </submittedName>
</protein>
<dbReference type="RefSeq" id="WP_057845000.1">
    <property type="nucleotide sequence ID" value="NZ_LLYA01000161.1"/>
</dbReference>
<dbReference type="GO" id="GO:0003700">
    <property type="term" value="F:DNA-binding transcription factor activity"/>
    <property type="evidence" value="ECO:0007669"/>
    <property type="project" value="InterPro"/>
</dbReference>
<dbReference type="InterPro" id="IPR000847">
    <property type="entry name" value="LysR_HTH_N"/>
</dbReference>
<dbReference type="FunFam" id="1.10.10.10:FF:000038">
    <property type="entry name" value="Glycine cleavage system transcriptional activator"/>
    <property type="match status" value="1"/>
</dbReference>
<evidence type="ECO:0000256" key="2">
    <source>
        <dbReference type="ARBA" id="ARBA00009437"/>
    </source>
</evidence>